<feature type="transmembrane region" description="Helical" evidence="5">
    <location>
        <begin position="106"/>
        <end position="124"/>
    </location>
</feature>
<keyword evidence="2 5" id="KW-0812">Transmembrane</keyword>
<dbReference type="InterPro" id="IPR004837">
    <property type="entry name" value="NaCa_Exmemb"/>
</dbReference>
<feature type="domain" description="Sodium/calcium exchanger membrane region" evidence="6">
    <location>
        <begin position="3"/>
        <end position="149"/>
    </location>
</feature>
<evidence type="ECO:0000256" key="2">
    <source>
        <dbReference type="ARBA" id="ARBA00022692"/>
    </source>
</evidence>
<dbReference type="Proteomes" id="UP000310032">
    <property type="component" value="Unassembled WGS sequence"/>
</dbReference>
<dbReference type="OrthoDB" id="9794225at2"/>
<feature type="transmembrane region" description="Helical" evidence="5">
    <location>
        <begin position="271"/>
        <end position="289"/>
    </location>
</feature>
<dbReference type="GO" id="GO:0006874">
    <property type="term" value="P:intracellular calcium ion homeostasis"/>
    <property type="evidence" value="ECO:0007669"/>
    <property type="project" value="TreeGrafter"/>
</dbReference>
<dbReference type="NCBIfam" id="TIGR00367">
    <property type="entry name" value="calcium/sodium antiporter"/>
    <property type="match status" value="1"/>
</dbReference>
<feature type="transmembrane region" description="Helical" evidence="5">
    <location>
        <begin position="298"/>
        <end position="314"/>
    </location>
</feature>
<evidence type="ECO:0000313" key="8">
    <source>
        <dbReference type="EMBL" id="TGY61603.1"/>
    </source>
</evidence>
<proteinExistence type="predicted"/>
<evidence type="ECO:0000313" key="7">
    <source>
        <dbReference type="EMBL" id="RLT72462.1"/>
    </source>
</evidence>
<keyword evidence="3 5" id="KW-1133">Transmembrane helix</keyword>
<feature type="transmembrane region" description="Helical" evidence="5">
    <location>
        <begin position="168"/>
        <end position="186"/>
    </location>
</feature>
<name>A0A3L7ZNI9_PARDI</name>
<dbReference type="Proteomes" id="UP000278164">
    <property type="component" value="Unassembled WGS sequence"/>
</dbReference>
<evidence type="ECO:0000313" key="9">
    <source>
        <dbReference type="Proteomes" id="UP000278164"/>
    </source>
</evidence>
<dbReference type="EMBL" id="SRYM01000006">
    <property type="protein sequence ID" value="TGY61603.1"/>
    <property type="molecule type" value="Genomic_DNA"/>
</dbReference>
<keyword evidence="4 5" id="KW-0472">Membrane</keyword>
<feature type="transmembrane region" description="Helical" evidence="5">
    <location>
        <begin position="76"/>
        <end position="94"/>
    </location>
</feature>
<comment type="subcellular location">
    <subcellularLocation>
        <location evidence="1">Membrane</location>
        <topology evidence="1">Multi-pass membrane protein</topology>
    </subcellularLocation>
</comment>
<evidence type="ECO:0000256" key="1">
    <source>
        <dbReference type="ARBA" id="ARBA00004141"/>
    </source>
</evidence>
<dbReference type="EMBL" id="RAYI01000037">
    <property type="protein sequence ID" value="RLT72462.1"/>
    <property type="molecule type" value="Genomic_DNA"/>
</dbReference>
<feature type="transmembrane region" description="Helical" evidence="5">
    <location>
        <begin position="206"/>
        <end position="229"/>
    </location>
</feature>
<gene>
    <name evidence="7" type="ORF">D7V78_15730</name>
    <name evidence="8" type="ORF">E5342_03605</name>
</gene>
<dbReference type="InterPro" id="IPR044880">
    <property type="entry name" value="NCX_ion-bd_dom_sf"/>
</dbReference>
<organism evidence="7 9">
    <name type="scientific">Parabacteroides distasonis</name>
    <dbReference type="NCBI Taxonomy" id="823"/>
    <lineage>
        <taxon>Bacteria</taxon>
        <taxon>Pseudomonadati</taxon>
        <taxon>Bacteroidota</taxon>
        <taxon>Bacteroidia</taxon>
        <taxon>Bacteroidales</taxon>
        <taxon>Tannerellaceae</taxon>
        <taxon>Parabacteroides</taxon>
    </lineage>
</organism>
<dbReference type="Pfam" id="PF01699">
    <property type="entry name" value="Na_Ca_ex"/>
    <property type="match status" value="2"/>
</dbReference>
<dbReference type="PANTHER" id="PTHR10846:SF8">
    <property type="entry name" value="INNER MEMBRANE PROTEIN YRBG"/>
    <property type="match status" value="1"/>
</dbReference>
<dbReference type="GO" id="GO:0008273">
    <property type="term" value="F:calcium, potassium:sodium antiporter activity"/>
    <property type="evidence" value="ECO:0007669"/>
    <property type="project" value="TreeGrafter"/>
</dbReference>
<dbReference type="Gene3D" id="1.20.1420.30">
    <property type="entry name" value="NCX, central ion-binding region"/>
    <property type="match status" value="1"/>
</dbReference>
<comment type="caution">
    <text evidence="7">The sequence shown here is derived from an EMBL/GenBank/DDBJ whole genome shotgun (WGS) entry which is preliminary data.</text>
</comment>
<accession>A0A3L7ZNI9</accession>
<evidence type="ECO:0000256" key="4">
    <source>
        <dbReference type="ARBA" id="ARBA00023136"/>
    </source>
</evidence>
<feature type="domain" description="Sodium/calcium exchanger membrane region" evidence="6">
    <location>
        <begin position="173"/>
        <end position="313"/>
    </location>
</feature>
<feature type="transmembrane region" description="Helical" evidence="5">
    <location>
        <begin position="136"/>
        <end position="156"/>
    </location>
</feature>
<dbReference type="RefSeq" id="WP_121737001.1">
    <property type="nucleotide sequence ID" value="NZ_QXXG01000043.1"/>
</dbReference>
<dbReference type="InterPro" id="IPR004481">
    <property type="entry name" value="K/Na/Ca-exchanger"/>
</dbReference>
<reference evidence="8 10" key="2">
    <citation type="submission" date="2019-04" db="EMBL/GenBank/DDBJ databases">
        <title>Microbes associate with the intestines of laboratory mice.</title>
        <authorList>
            <person name="Navarre W."/>
            <person name="Wong E."/>
            <person name="Huang K."/>
            <person name="Tropini C."/>
            <person name="Ng K."/>
            <person name="Yu B."/>
        </authorList>
    </citation>
    <scope>NUCLEOTIDE SEQUENCE [LARGE SCALE GENOMIC DNA]</scope>
    <source>
        <strain evidence="8 10">NM39_I3</strain>
    </source>
</reference>
<evidence type="ECO:0000313" key="10">
    <source>
        <dbReference type="Proteomes" id="UP000310032"/>
    </source>
</evidence>
<dbReference type="PANTHER" id="PTHR10846">
    <property type="entry name" value="SODIUM/POTASSIUM/CALCIUM EXCHANGER"/>
    <property type="match status" value="1"/>
</dbReference>
<dbReference type="AlphaFoldDB" id="A0A3L7ZNI9"/>
<dbReference type="GO" id="GO:0005886">
    <property type="term" value="C:plasma membrane"/>
    <property type="evidence" value="ECO:0007669"/>
    <property type="project" value="TreeGrafter"/>
</dbReference>
<evidence type="ECO:0000256" key="3">
    <source>
        <dbReference type="ARBA" id="ARBA00022989"/>
    </source>
</evidence>
<evidence type="ECO:0000259" key="6">
    <source>
        <dbReference type="Pfam" id="PF01699"/>
    </source>
</evidence>
<reference evidence="7 9" key="1">
    <citation type="submission" date="2018-09" db="EMBL/GenBank/DDBJ databases">
        <title>Murine metabolic-syndrome-specific gut microbial biobank.</title>
        <authorList>
            <person name="Liu C."/>
        </authorList>
    </citation>
    <scope>NUCLEOTIDE SEQUENCE [LARGE SCALE GENOMIC DNA]</scope>
    <source>
        <strain evidence="7 9">8-P5</strain>
    </source>
</reference>
<feature type="transmembrane region" description="Helical" evidence="5">
    <location>
        <begin position="236"/>
        <end position="259"/>
    </location>
</feature>
<dbReference type="GO" id="GO:0005262">
    <property type="term" value="F:calcium channel activity"/>
    <property type="evidence" value="ECO:0007669"/>
    <property type="project" value="TreeGrafter"/>
</dbReference>
<protein>
    <submittedName>
        <fullName evidence="8">Calcium/sodium antiporter</fullName>
    </submittedName>
    <submittedName>
        <fullName evidence="7">Sodium:calcium antiporter</fullName>
    </submittedName>
</protein>
<sequence length="315" mass="32387">MDIVLLIGGLLLILVGANALTDGAASVAKRFNISSLVIGLTIVAFGTSAPELTVSAVSALKGSSDIAIGNVVGSNIFNALMIIGCTAAIVPISVTKGTLSKEIPLCMLASIVLFICANDVLINGASQNSISSSDGMLLLCFFAIFLGYTFAIAHNGGENGETIKIMPIWKASLFIIGGLAGLIYGGQFFVDGASGIARGLGASESIIGLTLVAGGTSLPELATSVVAALKKNPEMAIGNVIGSNLFNIFLVLGCSATITPMNIQGITNLDLGVLIGSCVLLYIFGLFFQKRTITRPEGILLIACYIAYITYLIIG</sequence>
<evidence type="ECO:0000256" key="5">
    <source>
        <dbReference type="SAM" id="Phobius"/>
    </source>
</evidence>